<dbReference type="GO" id="GO:0005829">
    <property type="term" value="C:cytosol"/>
    <property type="evidence" value="ECO:0007669"/>
    <property type="project" value="TreeGrafter"/>
</dbReference>
<dbReference type="EMBL" id="QLYX01000003">
    <property type="protein sequence ID" value="RAY15680.1"/>
    <property type="molecule type" value="Genomic_DNA"/>
</dbReference>
<sequence>MVSPQLWARIVAAGHPQVFARGETLLFQGDPAGHVLALLSGRVKITRLEADGSSLLLAIRHPGELLGEIAVLGGGTRTTTVTAMDECRTHVIAGDRFTSLVAELDLKDLLLRHAFQRLQQSERVSTELAALPARPRVIRGLLRLASPLPPHASAAPRQAEIGLDQTEFGEAIGLSRASVAVQLAWLRRLGLVVTRRGEIVVTDVGRLQELSETLDG</sequence>
<dbReference type="CDD" id="cd00038">
    <property type="entry name" value="CAP_ED"/>
    <property type="match status" value="1"/>
</dbReference>
<dbReference type="SMART" id="SM00100">
    <property type="entry name" value="cNMP"/>
    <property type="match status" value="1"/>
</dbReference>
<dbReference type="PANTHER" id="PTHR24567:SF74">
    <property type="entry name" value="HTH-TYPE TRANSCRIPTIONAL REGULATOR ARCR"/>
    <property type="match status" value="1"/>
</dbReference>
<evidence type="ECO:0000256" key="1">
    <source>
        <dbReference type="ARBA" id="ARBA00023015"/>
    </source>
</evidence>
<name>A0A365H971_9ACTN</name>
<reference evidence="5 6" key="1">
    <citation type="submission" date="2018-06" db="EMBL/GenBank/DDBJ databases">
        <title>Actinomadura craniellae sp. nov. isolated from marine sponge Craniella sp.</title>
        <authorList>
            <person name="Li L."/>
            <person name="Xu Q.H."/>
            <person name="Lin H.W."/>
            <person name="Lu Y.H."/>
        </authorList>
    </citation>
    <scope>NUCLEOTIDE SEQUENCE [LARGE SCALE GENOMIC DNA]</scope>
    <source>
        <strain evidence="5 6">LHW63021</strain>
    </source>
</reference>
<evidence type="ECO:0000259" key="4">
    <source>
        <dbReference type="PROSITE" id="PS50042"/>
    </source>
</evidence>
<feature type="domain" description="Cyclic nucleotide-binding" evidence="4">
    <location>
        <begin position="1"/>
        <end position="101"/>
    </location>
</feature>
<dbReference type="PROSITE" id="PS50042">
    <property type="entry name" value="CNMP_BINDING_3"/>
    <property type="match status" value="1"/>
</dbReference>
<dbReference type="GO" id="GO:0003677">
    <property type="term" value="F:DNA binding"/>
    <property type="evidence" value="ECO:0007669"/>
    <property type="project" value="UniProtKB-KW"/>
</dbReference>
<comment type="caution">
    <text evidence="5">The sequence shown here is derived from an EMBL/GenBank/DDBJ whole genome shotgun (WGS) entry which is preliminary data.</text>
</comment>
<keyword evidence="3" id="KW-0804">Transcription</keyword>
<dbReference type="SUPFAM" id="SSF46785">
    <property type="entry name" value="Winged helix' DNA-binding domain"/>
    <property type="match status" value="1"/>
</dbReference>
<evidence type="ECO:0000313" key="6">
    <source>
        <dbReference type="Proteomes" id="UP000251891"/>
    </source>
</evidence>
<dbReference type="InterPro" id="IPR018490">
    <property type="entry name" value="cNMP-bd_dom_sf"/>
</dbReference>
<dbReference type="Gene3D" id="2.60.120.10">
    <property type="entry name" value="Jelly Rolls"/>
    <property type="match status" value="1"/>
</dbReference>
<organism evidence="5 6">
    <name type="scientific">Actinomadura craniellae</name>
    <dbReference type="NCBI Taxonomy" id="2231787"/>
    <lineage>
        <taxon>Bacteria</taxon>
        <taxon>Bacillati</taxon>
        <taxon>Actinomycetota</taxon>
        <taxon>Actinomycetes</taxon>
        <taxon>Streptosporangiales</taxon>
        <taxon>Thermomonosporaceae</taxon>
        <taxon>Actinomadura</taxon>
    </lineage>
</organism>
<proteinExistence type="predicted"/>
<keyword evidence="1" id="KW-0805">Transcription regulation</keyword>
<evidence type="ECO:0000256" key="3">
    <source>
        <dbReference type="ARBA" id="ARBA00023163"/>
    </source>
</evidence>
<accession>A0A365H971</accession>
<dbReference type="InterPro" id="IPR050397">
    <property type="entry name" value="Env_Response_Regulators"/>
</dbReference>
<dbReference type="PANTHER" id="PTHR24567">
    <property type="entry name" value="CRP FAMILY TRANSCRIPTIONAL REGULATORY PROTEIN"/>
    <property type="match status" value="1"/>
</dbReference>
<keyword evidence="6" id="KW-1185">Reference proteome</keyword>
<dbReference type="Pfam" id="PF13545">
    <property type="entry name" value="HTH_Crp_2"/>
    <property type="match status" value="1"/>
</dbReference>
<keyword evidence="2" id="KW-0238">DNA-binding</keyword>
<dbReference type="OrthoDB" id="41390at2"/>
<evidence type="ECO:0000313" key="5">
    <source>
        <dbReference type="EMBL" id="RAY15680.1"/>
    </source>
</evidence>
<evidence type="ECO:0000256" key="2">
    <source>
        <dbReference type="ARBA" id="ARBA00023125"/>
    </source>
</evidence>
<dbReference type="InterPro" id="IPR014710">
    <property type="entry name" value="RmlC-like_jellyroll"/>
</dbReference>
<gene>
    <name evidence="5" type="ORF">DPM19_07800</name>
</gene>
<dbReference type="InterPro" id="IPR000595">
    <property type="entry name" value="cNMP-bd_dom"/>
</dbReference>
<dbReference type="InterPro" id="IPR012318">
    <property type="entry name" value="HTH_CRP"/>
</dbReference>
<dbReference type="Proteomes" id="UP000251891">
    <property type="component" value="Unassembled WGS sequence"/>
</dbReference>
<dbReference type="SUPFAM" id="SSF51206">
    <property type="entry name" value="cAMP-binding domain-like"/>
    <property type="match status" value="1"/>
</dbReference>
<dbReference type="AlphaFoldDB" id="A0A365H971"/>
<protein>
    <submittedName>
        <fullName evidence="5">Crp/Fnr family transcriptional regulator</fullName>
    </submittedName>
</protein>
<dbReference type="Pfam" id="PF00027">
    <property type="entry name" value="cNMP_binding"/>
    <property type="match status" value="1"/>
</dbReference>
<dbReference type="InterPro" id="IPR036390">
    <property type="entry name" value="WH_DNA-bd_sf"/>
</dbReference>
<dbReference type="GO" id="GO:0003700">
    <property type="term" value="F:DNA-binding transcription factor activity"/>
    <property type="evidence" value="ECO:0007669"/>
    <property type="project" value="TreeGrafter"/>
</dbReference>